<dbReference type="Proteomes" id="UP001210978">
    <property type="component" value="Chromosome"/>
</dbReference>
<keyword evidence="2" id="KW-1185">Reference proteome</keyword>
<accession>A0ABY7QN73</accession>
<gene>
    <name evidence="1" type="ORF">PFY12_03170</name>
</gene>
<proteinExistence type="predicted"/>
<sequence length="100" mass="11282">MKKIYLFFLVILLSMQSFGLQYEYGDRAHCTSNTMSFTSETTSKIRPWIYSSSDFAAVSPSGNIVAAYTKTHNSNQINDLKVKTGAVDLKHMFNMLNLNS</sequence>
<reference evidence="1 2" key="1">
    <citation type="submission" date="2023-01" db="EMBL/GenBank/DDBJ databases">
        <title>Complete genome of Chryseobacterium camelliae VAN22-5A.</title>
        <authorList>
            <person name="Zong G."/>
            <person name="Cao G."/>
        </authorList>
    </citation>
    <scope>NUCLEOTIDE SEQUENCE [LARGE SCALE GENOMIC DNA]</scope>
    <source>
        <strain evidence="1 2">VAN22-5A</strain>
    </source>
</reference>
<evidence type="ECO:0000313" key="1">
    <source>
        <dbReference type="EMBL" id="WBV61128.1"/>
    </source>
</evidence>
<protein>
    <submittedName>
        <fullName evidence="1">Uncharacterized protein</fullName>
    </submittedName>
</protein>
<evidence type="ECO:0000313" key="2">
    <source>
        <dbReference type="Proteomes" id="UP001210978"/>
    </source>
</evidence>
<name>A0ABY7QN73_9FLAO</name>
<dbReference type="RefSeq" id="WP_271149428.1">
    <property type="nucleotide sequence ID" value="NZ_CP115859.1"/>
</dbReference>
<organism evidence="1 2">
    <name type="scientific">Chryseobacterium camelliae</name>
    <dbReference type="NCBI Taxonomy" id="1265445"/>
    <lineage>
        <taxon>Bacteria</taxon>
        <taxon>Pseudomonadati</taxon>
        <taxon>Bacteroidota</taxon>
        <taxon>Flavobacteriia</taxon>
        <taxon>Flavobacteriales</taxon>
        <taxon>Weeksellaceae</taxon>
        <taxon>Chryseobacterium group</taxon>
        <taxon>Chryseobacterium</taxon>
    </lineage>
</organism>
<dbReference type="EMBL" id="CP115859">
    <property type="protein sequence ID" value="WBV61128.1"/>
    <property type="molecule type" value="Genomic_DNA"/>
</dbReference>